<evidence type="ECO:0000313" key="3">
    <source>
        <dbReference type="EMBL" id="ERL64406.1"/>
    </source>
</evidence>
<dbReference type="PANTHER" id="PTHR36834:SF1">
    <property type="entry name" value="INTEGRAL MEMBRANE PROTEIN"/>
    <property type="match status" value="1"/>
</dbReference>
<keyword evidence="1" id="KW-0812">Transmembrane</keyword>
<protein>
    <recommendedName>
        <fullName evidence="2">VanZ-like domain-containing protein</fullName>
    </recommendedName>
</protein>
<feature type="transmembrane region" description="Helical" evidence="1">
    <location>
        <begin position="17"/>
        <end position="37"/>
    </location>
</feature>
<dbReference type="Proteomes" id="UP000030647">
    <property type="component" value="Unassembled WGS sequence"/>
</dbReference>
<dbReference type="HOGENOM" id="CLU_077618_4_3_9"/>
<dbReference type="AlphaFoldDB" id="U4THZ5"/>
<dbReference type="InterPro" id="IPR053150">
    <property type="entry name" value="Teicoplanin_resist-assoc"/>
</dbReference>
<dbReference type="Pfam" id="PF04892">
    <property type="entry name" value="VanZ"/>
    <property type="match status" value="1"/>
</dbReference>
<reference evidence="4" key="1">
    <citation type="journal article" date="2013" name="Genome Announc.">
        <title>Whole-Genome Sequencing of Lactobacillus shenzhenensis Strain LY-73T.</title>
        <authorList>
            <person name="Lin Z."/>
            <person name="Liu Z."/>
            <person name="Yang R."/>
            <person name="Zou Y."/>
            <person name="Wan D."/>
            <person name="Chen J."/>
            <person name="Guo M."/>
            <person name="Zhao J."/>
            <person name="Fang C."/>
            <person name="Yang R."/>
            <person name="Liu F."/>
        </authorList>
    </citation>
    <scope>NUCLEOTIDE SEQUENCE [LARGE SCALE GENOMIC DNA]</scope>
    <source>
        <strain evidence="4">LY-73</strain>
    </source>
</reference>
<feature type="transmembrane region" description="Helical" evidence="1">
    <location>
        <begin position="131"/>
        <end position="154"/>
    </location>
</feature>
<name>U4THZ5_9LACO</name>
<evidence type="ECO:0000313" key="4">
    <source>
        <dbReference type="Proteomes" id="UP000030647"/>
    </source>
</evidence>
<evidence type="ECO:0000259" key="2">
    <source>
        <dbReference type="Pfam" id="PF04892"/>
    </source>
</evidence>
<feature type="domain" description="VanZ-like" evidence="2">
    <location>
        <begin position="55"/>
        <end position="182"/>
    </location>
</feature>
<gene>
    <name evidence="3" type="ORF">L248_0948</name>
</gene>
<dbReference type="EMBL" id="KI271598">
    <property type="protein sequence ID" value="ERL64406.1"/>
    <property type="molecule type" value="Genomic_DNA"/>
</dbReference>
<feature type="transmembrane region" description="Helical" evidence="1">
    <location>
        <begin position="106"/>
        <end position="124"/>
    </location>
</feature>
<organism evidence="3 4">
    <name type="scientific">Schleiferilactobacillus shenzhenensis LY-73</name>
    <dbReference type="NCBI Taxonomy" id="1231336"/>
    <lineage>
        <taxon>Bacteria</taxon>
        <taxon>Bacillati</taxon>
        <taxon>Bacillota</taxon>
        <taxon>Bacilli</taxon>
        <taxon>Lactobacillales</taxon>
        <taxon>Lactobacillaceae</taxon>
        <taxon>Schleiferilactobacillus</taxon>
    </lineage>
</organism>
<dbReference type="PANTHER" id="PTHR36834">
    <property type="entry name" value="MEMBRANE PROTEIN-RELATED"/>
    <property type="match status" value="1"/>
</dbReference>
<dbReference type="InterPro" id="IPR006976">
    <property type="entry name" value="VanZ-like"/>
</dbReference>
<keyword evidence="1" id="KW-0472">Membrane</keyword>
<feature type="transmembrane region" description="Helical" evidence="1">
    <location>
        <begin position="166"/>
        <end position="183"/>
    </location>
</feature>
<dbReference type="eggNOG" id="COG4767">
    <property type="taxonomic scope" value="Bacteria"/>
</dbReference>
<keyword evidence="4" id="KW-1185">Reference proteome</keyword>
<keyword evidence="1" id="KW-1133">Transmembrane helix</keyword>
<feature type="transmembrane region" description="Helical" evidence="1">
    <location>
        <begin position="49"/>
        <end position="72"/>
    </location>
</feature>
<dbReference type="RefSeq" id="WP_022530280.1">
    <property type="nucleotide sequence ID" value="NZ_KI271598.1"/>
</dbReference>
<dbReference type="OrthoDB" id="4822551at2"/>
<dbReference type="STRING" id="1231336.L248_0948"/>
<evidence type="ECO:0000256" key="1">
    <source>
        <dbReference type="SAM" id="Phobius"/>
    </source>
</evidence>
<sequence>MINLPTSHGYQQFSPNVLIDAAVIAPLFLLLAIGHTVHLLRQRTSALRILLIWLFYGYLFAVAALTLFPVFLYSPDNPIHRYGFGRQSAMITLNPTDWLHYLPTQIVGNLLLLAPLTFIGGLLFPKLRRLAPAIATAFLTALGIESLQLVMNYFYLGNRAFDTGDLLLNTLGGALGFGILVLTRKLYAHHRGLTN</sequence>
<accession>U4THZ5</accession>
<proteinExistence type="predicted"/>